<name>A0A7R9ZNA2_9STRA</name>
<protein>
    <submittedName>
        <fullName evidence="1">Uncharacterized protein</fullName>
    </submittedName>
</protein>
<reference evidence="1" key="1">
    <citation type="submission" date="2021-01" db="EMBL/GenBank/DDBJ databases">
        <authorList>
            <person name="Corre E."/>
            <person name="Pelletier E."/>
            <person name="Niang G."/>
            <person name="Scheremetjew M."/>
            <person name="Finn R."/>
            <person name="Kale V."/>
            <person name="Holt S."/>
            <person name="Cochrane G."/>
            <person name="Meng A."/>
            <person name="Brown T."/>
            <person name="Cohen L."/>
        </authorList>
    </citation>
    <scope>NUCLEOTIDE SEQUENCE</scope>
    <source>
        <strain evidence="1">CCMP3328</strain>
    </source>
</reference>
<accession>A0A7R9ZNA2</accession>
<proteinExistence type="predicted"/>
<dbReference type="EMBL" id="HBEF01011900">
    <property type="protein sequence ID" value="CAD8335381.1"/>
    <property type="molecule type" value="Transcribed_RNA"/>
</dbReference>
<gene>
    <name evidence="1" type="ORF">CAUS1442_LOCUS7486</name>
</gene>
<dbReference type="AlphaFoldDB" id="A0A7R9ZNA2"/>
<sequence length="100" mass="11129">MADRHGHDLLSSMYDGFLLLVLFFSLPKSPHHGDHRCIIDGSPHPSLHASPHAIKHPSACHPITSTASSLPSRSSHSEVLWWLSLRLLFVLARTSIGFRM</sequence>
<organism evidence="1">
    <name type="scientific">Craspedostauros australis</name>
    <dbReference type="NCBI Taxonomy" id="1486917"/>
    <lineage>
        <taxon>Eukaryota</taxon>
        <taxon>Sar</taxon>
        <taxon>Stramenopiles</taxon>
        <taxon>Ochrophyta</taxon>
        <taxon>Bacillariophyta</taxon>
        <taxon>Bacillariophyceae</taxon>
        <taxon>Bacillariophycidae</taxon>
        <taxon>Naviculales</taxon>
        <taxon>Naviculaceae</taxon>
        <taxon>Craspedostauros</taxon>
    </lineage>
</organism>
<evidence type="ECO:0000313" key="1">
    <source>
        <dbReference type="EMBL" id="CAD8335381.1"/>
    </source>
</evidence>